<dbReference type="PANTHER" id="PTHR42978">
    <property type="entry name" value="QUORUM-QUENCHING LACTONASE YTNP-RELATED-RELATED"/>
    <property type="match status" value="1"/>
</dbReference>
<comment type="cofactor">
    <cofactor evidence="1">
        <name>Zn(2+)</name>
        <dbReference type="ChEBI" id="CHEBI:29105"/>
    </cofactor>
</comment>
<comment type="similarity">
    <text evidence="2">Belongs to the metallo-beta-lactamase superfamily.</text>
</comment>
<protein>
    <submittedName>
        <fullName evidence="7">Glyoxylase-like metal-dependent hydrolase (Beta-lactamase superfamily II)</fullName>
    </submittedName>
</protein>
<dbReference type="Gene3D" id="3.60.15.10">
    <property type="entry name" value="Ribonuclease Z/Hydroxyacylglutathione hydrolase-like"/>
    <property type="match status" value="1"/>
</dbReference>
<keyword evidence="4 7" id="KW-0378">Hydrolase</keyword>
<keyword evidence="5" id="KW-0862">Zinc</keyword>
<evidence type="ECO:0000256" key="1">
    <source>
        <dbReference type="ARBA" id="ARBA00001947"/>
    </source>
</evidence>
<evidence type="ECO:0000313" key="7">
    <source>
        <dbReference type="EMBL" id="NYI91724.1"/>
    </source>
</evidence>
<evidence type="ECO:0000256" key="4">
    <source>
        <dbReference type="ARBA" id="ARBA00022801"/>
    </source>
</evidence>
<comment type="caution">
    <text evidence="7">The sequence shown here is derived from an EMBL/GenBank/DDBJ whole genome shotgun (WGS) entry which is preliminary data.</text>
</comment>
<dbReference type="InterPro" id="IPR036866">
    <property type="entry name" value="RibonucZ/Hydroxyglut_hydro"/>
</dbReference>
<evidence type="ECO:0000256" key="2">
    <source>
        <dbReference type="ARBA" id="ARBA00007749"/>
    </source>
</evidence>
<dbReference type="InterPro" id="IPR051013">
    <property type="entry name" value="MBL_superfamily_lactonases"/>
</dbReference>
<name>A0A853BAD0_9PSEU</name>
<dbReference type="InterPro" id="IPR001279">
    <property type="entry name" value="Metallo-B-lactamas"/>
</dbReference>
<keyword evidence="3" id="KW-0479">Metal-binding</keyword>
<dbReference type="EMBL" id="JACCFK010000001">
    <property type="protein sequence ID" value="NYI91724.1"/>
    <property type="molecule type" value="Genomic_DNA"/>
</dbReference>
<dbReference type="AlphaFoldDB" id="A0A853BAD0"/>
<keyword evidence="8" id="KW-1185">Reference proteome</keyword>
<feature type="domain" description="Metallo-beta-lactamase" evidence="6">
    <location>
        <begin position="32"/>
        <end position="238"/>
    </location>
</feature>
<dbReference type="SMART" id="SM00849">
    <property type="entry name" value="Lactamase_B"/>
    <property type="match status" value="1"/>
</dbReference>
<dbReference type="CDD" id="cd07729">
    <property type="entry name" value="AHL_lactonase_MBL-fold"/>
    <property type="match status" value="1"/>
</dbReference>
<dbReference type="PANTHER" id="PTHR42978:SF2">
    <property type="entry name" value="102 KBASES UNSTABLE REGION: FROM 1 TO 119443"/>
    <property type="match status" value="1"/>
</dbReference>
<evidence type="ECO:0000313" key="8">
    <source>
        <dbReference type="Proteomes" id="UP000549616"/>
    </source>
</evidence>
<dbReference type="Proteomes" id="UP000549616">
    <property type="component" value="Unassembled WGS sequence"/>
</dbReference>
<dbReference type="SUPFAM" id="SSF56281">
    <property type="entry name" value="Metallo-hydrolase/oxidoreductase"/>
    <property type="match status" value="1"/>
</dbReference>
<dbReference type="GO" id="GO:0046872">
    <property type="term" value="F:metal ion binding"/>
    <property type="evidence" value="ECO:0007669"/>
    <property type="project" value="UniProtKB-KW"/>
</dbReference>
<dbReference type="RefSeq" id="WP_179775575.1">
    <property type="nucleotide sequence ID" value="NZ_JACCFK010000001.1"/>
</dbReference>
<evidence type="ECO:0000256" key="3">
    <source>
        <dbReference type="ARBA" id="ARBA00022723"/>
    </source>
</evidence>
<reference evidence="7 8" key="1">
    <citation type="submission" date="2020-07" db="EMBL/GenBank/DDBJ databases">
        <title>Sequencing the genomes of 1000 actinobacteria strains.</title>
        <authorList>
            <person name="Klenk H.-P."/>
        </authorList>
    </citation>
    <scope>NUCLEOTIDE SEQUENCE [LARGE SCALE GENOMIC DNA]</scope>
    <source>
        <strain evidence="7 8">DSM 104006</strain>
    </source>
</reference>
<evidence type="ECO:0000256" key="5">
    <source>
        <dbReference type="ARBA" id="ARBA00022833"/>
    </source>
</evidence>
<accession>A0A853BAD0</accession>
<proteinExistence type="inferred from homology"/>
<dbReference type="Pfam" id="PF00753">
    <property type="entry name" value="Lactamase_B"/>
    <property type="match status" value="1"/>
</dbReference>
<evidence type="ECO:0000259" key="6">
    <source>
        <dbReference type="SMART" id="SM00849"/>
    </source>
</evidence>
<dbReference type="GO" id="GO:0016787">
    <property type="term" value="F:hydrolase activity"/>
    <property type="evidence" value="ECO:0007669"/>
    <property type="project" value="UniProtKB-KW"/>
</dbReference>
<sequence length="253" mass="27440">MTARRMWALDGARLYLATADLVTGGEGVQEIPAPTFLIEHGQGLVLLDTGLDPAAAGREDEVYGDLKPLVLARFGPERGVDAQLASIGKSPADVTHVVVSHCHFDHTGGLRLFPHAKLLIHEAEWRYAHTDPGPAVRKADFDATADADWHLLAGDHDVFGDGAVTLVSLPGHTPGNFALLVRLPSQTILLTADTTHLRCAYEAELPMPIDTDHTAAVQAIGALKRIATRESARVWICHDPDDWTEWAAPRMYT</sequence>
<organism evidence="7 8">
    <name type="scientific">Amycolatopsis endophytica</name>
    <dbReference type="NCBI Taxonomy" id="860233"/>
    <lineage>
        <taxon>Bacteria</taxon>
        <taxon>Bacillati</taxon>
        <taxon>Actinomycetota</taxon>
        <taxon>Actinomycetes</taxon>
        <taxon>Pseudonocardiales</taxon>
        <taxon>Pseudonocardiaceae</taxon>
        <taxon>Amycolatopsis</taxon>
    </lineage>
</organism>
<gene>
    <name evidence="7" type="ORF">HNR02_005047</name>
</gene>